<dbReference type="InterPro" id="IPR003593">
    <property type="entry name" value="AAA+_ATPase"/>
</dbReference>
<evidence type="ECO:0000256" key="2">
    <source>
        <dbReference type="ARBA" id="ARBA00022448"/>
    </source>
</evidence>
<sequence>MNSLEVCKLTVGYPHTPTPAIHDVSFSLEPGSLCALVGANGAGKSTLLKALMGMLRPQAGSISFAGLESNQARKQGLVGYVAQRDAMAEDLPLRVSDVVMMGRYGNIGLFSRPSKEDKQAVDLALERVGMSEFVNRPISALSGGQAKRVFVARGLAQHAQFMLLDEPFAGVDKTSEAALVSLIQDMAHQGVTVLCAVHDLHMVTESFDQVILLNRTLIYHGSSTEAMQPVYVAQAFDVDESKAQKLVI</sequence>
<keyword evidence="4 6" id="KW-0067">ATP-binding</keyword>
<comment type="similarity">
    <text evidence="1">Belongs to the ABC transporter superfamily.</text>
</comment>
<evidence type="ECO:0000313" key="6">
    <source>
        <dbReference type="EMBL" id="SEB86814.1"/>
    </source>
</evidence>
<gene>
    <name evidence="6" type="ORF">SAMN04489746_1198</name>
</gene>
<dbReference type="GO" id="GO:0005524">
    <property type="term" value="F:ATP binding"/>
    <property type="evidence" value="ECO:0007669"/>
    <property type="project" value="UniProtKB-KW"/>
</dbReference>
<name>A0AB38A845_9ACTN</name>
<organism evidence="6 7">
    <name type="scientific">Atopobium minutum</name>
    <dbReference type="NCBI Taxonomy" id="1381"/>
    <lineage>
        <taxon>Bacteria</taxon>
        <taxon>Bacillati</taxon>
        <taxon>Actinomycetota</taxon>
        <taxon>Coriobacteriia</taxon>
        <taxon>Coriobacteriales</taxon>
        <taxon>Atopobiaceae</taxon>
        <taxon>Atopobium</taxon>
    </lineage>
</organism>
<dbReference type="CDD" id="cd03235">
    <property type="entry name" value="ABC_Metallic_Cations"/>
    <property type="match status" value="1"/>
</dbReference>
<dbReference type="PANTHER" id="PTHR42734">
    <property type="entry name" value="METAL TRANSPORT SYSTEM ATP-BINDING PROTEIN TM_0124-RELATED"/>
    <property type="match status" value="1"/>
</dbReference>
<dbReference type="PROSITE" id="PS00211">
    <property type="entry name" value="ABC_TRANSPORTER_1"/>
    <property type="match status" value="1"/>
</dbReference>
<dbReference type="Gene3D" id="3.40.50.300">
    <property type="entry name" value="P-loop containing nucleotide triphosphate hydrolases"/>
    <property type="match status" value="1"/>
</dbReference>
<dbReference type="SMART" id="SM00382">
    <property type="entry name" value="AAA"/>
    <property type="match status" value="1"/>
</dbReference>
<dbReference type="InterPro" id="IPR050153">
    <property type="entry name" value="Metal_Ion_Import_ABC"/>
</dbReference>
<dbReference type="PANTHER" id="PTHR42734:SF5">
    <property type="entry name" value="IRON TRANSPORT SYSTEM ATP-BINDING PROTEIN HI_0361-RELATED"/>
    <property type="match status" value="1"/>
</dbReference>
<protein>
    <submittedName>
        <fullName evidence="6">Manganese/iron transport system ATP-binding protein</fullName>
    </submittedName>
</protein>
<proteinExistence type="inferred from homology"/>
<dbReference type="Pfam" id="PF00005">
    <property type="entry name" value="ABC_tran"/>
    <property type="match status" value="1"/>
</dbReference>
<dbReference type="InterPro" id="IPR027417">
    <property type="entry name" value="P-loop_NTPase"/>
</dbReference>
<dbReference type="GO" id="GO:0016887">
    <property type="term" value="F:ATP hydrolysis activity"/>
    <property type="evidence" value="ECO:0007669"/>
    <property type="project" value="InterPro"/>
</dbReference>
<dbReference type="AlphaFoldDB" id="A0AB38A845"/>
<dbReference type="PROSITE" id="PS50893">
    <property type="entry name" value="ABC_TRANSPORTER_2"/>
    <property type="match status" value="1"/>
</dbReference>
<dbReference type="InterPro" id="IPR003439">
    <property type="entry name" value="ABC_transporter-like_ATP-bd"/>
</dbReference>
<dbReference type="RefSeq" id="WP_002564135.1">
    <property type="nucleotide sequence ID" value="NZ_CALJSN010000009.1"/>
</dbReference>
<evidence type="ECO:0000256" key="4">
    <source>
        <dbReference type="ARBA" id="ARBA00022840"/>
    </source>
</evidence>
<keyword evidence="2" id="KW-0813">Transport</keyword>
<comment type="caution">
    <text evidence="6">The sequence shown here is derived from an EMBL/GenBank/DDBJ whole genome shotgun (WGS) entry which is preliminary data.</text>
</comment>
<evidence type="ECO:0000313" key="7">
    <source>
        <dbReference type="Proteomes" id="UP000183687"/>
    </source>
</evidence>
<evidence type="ECO:0000256" key="3">
    <source>
        <dbReference type="ARBA" id="ARBA00022741"/>
    </source>
</evidence>
<dbReference type="EMBL" id="FNSH01000001">
    <property type="protein sequence ID" value="SEB86814.1"/>
    <property type="molecule type" value="Genomic_DNA"/>
</dbReference>
<feature type="domain" description="ABC transporter" evidence="5">
    <location>
        <begin position="1"/>
        <end position="240"/>
    </location>
</feature>
<dbReference type="InterPro" id="IPR017871">
    <property type="entry name" value="ABC_transporter-like_CS"/>
</dbReference>
<accession>A0AB38A845</accession>
<dbReference type="FunFam" id="3.40.50.300:FF:000134">
    <property type="entry name" value="Iron-enterobactin ABC transporter ATP-binding protein"/>
    <property type="match status" value="1"/>
</dbReference>
<evidence type="ECO:0000259" key="5">
    <source>
        <dbReference type="PROSITE" id="PS50893"/>
    </source>
</evidence>
<reference evidence="6 7" key="1">
    <citation type="submission" date="2016-10" db="EMBL/GenBank/DDBJ databases">
        <authorList>
            <person name="Varghese N."/>
            <person name="Submissions S."/>
        </authorList>
    </citation>
    <scope>NUCLEOTIDE SEQUENCE [LARGE SCALE GENOMIC DNA]</scope>
    <source>
        <strain evidence="6 7">DSM 20586</strain>
    </source>
</reference>
<dbReference type="SUPFAM" id="SSF52540">
    <property type="entry name" value="P-loop containing nucleoside triphosphate hydrolases"/>
    <property type="match status" value="1"/>
</dbReference>
<evidence type="ECO:0000256" key="1">
    <source>
        <dbReference type="ARBA" id="ARBA00005417"/>
    </source>
</evidence>
<dbReference type="Proteomes" id="UP000183687">
    <property type="component" value="Unassembled WGS sequence"/>
</dbReference>
<keyword evidence="3" id="KW-0547">Nucleotide-binding</keyword>